<feature type="compositionally biased region" description="Basic residues" evidence="1">
    <location>
        <begin position="1343"/>
        <end position="1359"/>
    </location>
</feature>
<dbReference type="InterPro" id="IPR006719">
    <property type="entry name" value="DEC-1_N"/>
</dbReference>
<organism evidence="4 5">
    <name type="scientific">Drosophila rubida</name>
    <dbReference type="NCBI Taxonomy" id="30044"/>
    <lineage>
        <taxon>Eukaryota</taxon>
        <taxon>Metazoa</taxon>
        <taxon>Ecdysozoa</taxon>
        <taxon>Arthropoda</taxon>
        <taxon>Hexapoda</taxon>
        <taxon>Insecta</taxon>
        <taxon>Pterygota</taxon>
        <taxon>Neoptera</taxon>
        <taxon>Endopterygota</taxon>
        <taxon>Diptera</taxon>
        <taxon>Brachycera</taxon>
        <taxon>Muscomorpha</taxon>
        <taxon>Ephydroidea</taxon>
        <taxon>Drosophilidae</taxon>
        <taxon>Drosophila</taxon>
    </lineage>
</organism>
<reference evidence="4" key="1">
    <citation type="journal article" date="2021" name="Mol. Ecol. Resour.">
        <title>Phylogenomic analyses of the genus Drosophila reveals genomic signals of climate adaptation.</title>
        <authorList>
            <person name="Li F."/>
            <person name="Rane R.V."/>
            <person name="Luria V."/>
            <person name="Xiong Z."/>
            <person name="Chen J."/>
            <person name="Li Z."/>
            <person name="Catullo R.A."/>
            <person name="Griffin P.C."/>
            <person name="Schiffer M."/>
            <person name="Pearce S."/>
            <person name="Lee S.F."/>
            <person name="McElroy K."/>
            <person name="Stocker A."/>
            <person name="Shirriffs J."/>
            <person name="Cockerell F."/>
            <person name="Coppin C."/>
            <person name="Sgro C.M."/>
            <person name="Karger A."/>
            <person name="Cain J.W."/>
            <person name="Weber J.A."/>
            <person name="Santpere G."/>
            <person name="Kirschner M.W."/>
            <person name="Hoffmann A.A."/>
            <person name="Oakeshott J.G."/>
            <person name="Zhang G."/>
        </authorList>
    </citation>
    <scope>NUCLEOTIDE SEQUENCE</scope>
    <source>
        <strain evidence="4">BGI-SZ-2011g</strain>
    </source>
</reference>
<feature type="domain" description="DEC-1 protein N-terminal" evidence="2">
    <location>
        <begin position="24"/>
        <end position="433"/>
    </location>
</feature>
<feature type="non-terminal residue" evidence="4">
    <location>
        <position position="1359"/>
    </location>
</feature>
<feature type="compositionally biased region" description="Low complexity" evidence="1">
    <location>
        <begin position="1087"/>
        <end position="1102"/>
    </location>
</feature>
<accession>A0AAD4KBY7</accession>
<feature type="compositionally biased region" description="Polar residues" evidence="1">
    <location>
        <begin position="1030"/>
        <end position="1043"/>
    </location>
</feature>
<feature type="region of interest" description="Disordered" evidence="1">
    <location>
        <begin position="1083"/>
        <end position="1105"/>
    </location>
</feature>
<feature type="region of interest" description="Disordered" evidence="1">
    <location>
        <begin position="508"/>
        <end position="538"/>
    </location>
</feature>
<name>A0AAD4KBY7_9MUSC</name>
<gene>
    <name evidence="4" type="ORF">KR093_009526</name>
</gene>
<feature type="non-terminal residue" evidence="4">
    <location>
        <position position="1"/>
    </location>
</feature>
<feature type="compositionally biased region" description="Low complexity" evidence="1">
    <location>
        <begin position="833"/>
        <end position="852"/>
    </location>
</feature>
<feature type="compositionally biased region" description="Low complexity" evidence="1">
    <location>
        <begin position="518"/>
        <end position="538"/>
    </location>
</feature>
<dbReference type="Proteomes" id="UP001200034">
    <property type="component" value="Unassembled WGS sequence"/>
</dbReference>
<evidence type="ECO:0000259" key="2">
    <source>
        <dbReference type="Pfam" id="PF04625"/>
    </source>
</evidence>
<feature type="domain" description="Dec-1 protein C-terminal" evidence="3">
    <location>
        <begin position="734"/>
        <end position="823"/>
    </location>
</feature>
<dbReference type="Pfam" id="PF04625">
    <property type="entry name" value="DEC-1_N"/>
    <property type="match status" value="1"/>
</dbReference>
<proteinExistence type="predicted"/>
<dbReference type="GO" id="GO:0042600">
    <property type="term" value="C:egg chorion"/>
    <property type="evidence" value="ECO:0007669"/>
    <property type="project" value="InterPro"/>
</dbReference>
<feature type="region of interest" description="Disordered" evidence="1">
    <location>
        <begin position="433"/>
        <end position="494"/>
    </location>
</feature>
<dbReference type="InterPro" id="IPR006720">
    <property type="entry name" value="DEC-1_C"/>
</dbReference>
<feature type="region of interest" description="Disordered" evidence="1">
    <location>
        <begin position="1220"/>
        <end position="1293"/>
    </location>
</feature>
<feature type="region of interest" description="Disordered" evidence="1">
    <location>
        <begin position="1004"/>
        <end position="1043"/>
    </location>
</feature>
<sequence length="1359" mass="150983">QILGQMPPLLPVRSGLPPVDAFYLMFPALSSLLRWGSLFPAQSILGAMPDNLQQSASKVVLVLADDANAQKSRVTRQNAPVVAPPTLNAPAMLQQLLSQMPQPNLGQSWLPDGLVGQMPPLPLPSMPDLNLAQPLAGLGLPTLDGLLGAPPPAAAAVTPAPAPAATAKAATDDVAQAPPAVAQAAPPALPFAGFFDGSQNMLGSALAAMPQAPTPDAFMAGLRSFFPAAPAADASAQASDISEVRVKPTMPVAPASTVINYRDPEQTEAQMAQLKLKSALQMEQDKQRVPLLWFRMPSTSGTRSATSPEIETKLQVFERQVIAELKLLQQIEAVAREMRANAQEDGRPQQQQAAYKLRYPLSRTPVHKITRSDIERALRDDYVRRLLHKEAQRKVQSSAAFKRQTQPQETLSKEDIVNVMAYAYRLANERKASRAVEQPQQQPELQQRQWEAAEQAAKEKTQQQQQQQQQEMIMRQMMQQPQPDTSMMQSPQTVEQQQFMMMQQQRQWMDEQAKNKARQQQQQQETMARQMETMQRQAALEQQQRQQVEQQQQLAERQWADAKLRAMQQQRQWTEETMRLQQQAQQQRQLTEEAMRQQQQQQQQQFREPSAERQWANEKMKVLKQQEEQQQLQQRQWTEEAMRVQQQQQQQQQAAQEQQQLRQWEVEEAMKLKQQQEQQERQAQQQQQQQMIENDGMMVGEATPQTPGPDSKLRHKGNLYGVFRKPQINAVPSPRNAVDPLGLGGNHHKKSKSKGGPTIINYYQQAPLPPRPVAYHYAPQPSYGTSYGGGGYGSNAYGGYRAAVGDEAIDSMLREHQVLAVSVATPAIKPPNDDSSNNSNNNATNAPTLTTTDTHRIHKRLAQFDSLAPGVAVKGNNGCGCGRANCACGSSCRCGDAAQQTPANRVLRVRRRRSTTEPHTEAEPATSAGYGTLETIDEGSLNVLRKEYKLGLKEITLNPDEDPAEALMRYNAASIREALERASQEPLEISGDQLSAGVEAGAQEEYGTEAGVTSEAPQIAAETEREMETSEQAPQDAPSGSVSNETIANELAAARAEFKKLYQLIQSLQEQLNQAEQSLKDCRHAETTTTTSTTTTTTTEATPRSNAINKAALLSTATLPPYSEKSWERLLASKGYDTKYLSKSHAQQYSQGESLDLAKVEAANASGDYSYQELQPYDPDNKSKRASGNGTSTSTSSTSSTTTTTTERSNVAQLLNSLMDEDEQEEQQQQLLQQQQLSDDAVDSSTTPTPYALRGKFVRRRSTSSSSGSRADTQTDFRVRTTRQAKVSRREQTELSLLRARSTKLDQLIDVLHDLLRLQLQREKSVNYKSLSNSISHNASSAKRLRTRRLRRKPKLSTA</sequence>
<feature type="compositionally biased region" description="Low complexity" evidence="1">
    <location>
        <begin position="462"/>
        <end position="482"/>
    </location>
</feature>
<dbReference type="EMBL" id="JAJJHW010000095">
    <property type="protein sequence ID" value="KAH8387804.1"/>
    <property type="molecule type" value="Genomic_DNA"/>
</dbReference>
<evidence type="ECO:0000256" key="1">
    <source>
        <dbReference type="SAM" id="MobiDB-lite"/>
    </source>
</evidence>
<feature type="compositionally biased region" description="Low complexity" evidence="1">
    <location>
        <begin position="1227"/>
        <end position="1237"/>
    </location>
</feature>
<feature type="region of interest" description="Disordered" evidence="1">
    <location>
        <begin position="1335"/>
        <end position="1359"/>
    </location>
</feature>
<feature type="region of interest" description="Disordered" evidence="1">
    <location>
        <begin position="827"/>
        <end position="852"/>
    </location>
</feature>
<feature type="compositionally biased region" description="Basic and acidic residues" evidence="1">
    <location>
        <begin position="609"/>
        <end position="620"/>
    </location>
</feature>
<protein>
    <recommendedName>
        <fullName evidence="6">Defective chorion 1</fullName>
    </recommendedName>
</protein>
<feature type="compositionally biased region" description="Low complexity" evidence="1">
    <location>
        <begin position="437"/>
        <end position="455"/>
    </location>
</feature>
<feature type="compositionally biased region" description="Low complexity" evidence="1">
    <location>
        <begin position="1191"/>
        <end position="1206"/>
    </location>
</feature>
<evidence type="ECO:0000313" key="5">
    <source>
        <dbReference type="Proteomes" id="UP001200034"/>
    </source>
</evidence>
<keyword evidence="5" id="KW-1185">Reference proteome</keyword>
<feature type="region of interest" description="Disordered" evidence="1">
    <location>
        <begin position="1171"/>
        <end position="1208"/>
    </location>
</feature>
<feature type="region of interest" description="Disordered" evidence="1">
    <location>
        <begin position="730"/>
        <end position="756"/>
    </location>
</feature>
<evidence type="ECO:0008006" key="6">
    <source>
        <dbReference type="Google" id="ProtNLM"/>
    </source>
</evidence>
<evidence type="ECO:0000313" key="4">
    <source>
        <dbReference type="EMBL" id="KAH8387804.1"/>
    </source>
</evidence>
<feature type="region of interest" description="Disordered" evidence="1">
    <location>
        <begin position="584"/>
        <end position="620"/>
    </location>
</feature>
<feature type="compositionally biased region" description="Polar residues" evidence="1">
    <location>
        <begin position="483"/>
        <end position="494"/>
    </location>
</feature>
<evidence type="ECO:0000259" key="3">
    <source>
        <dbReference type="Pfam" id="PF04626"/>
    </source>
</evidence>
<dbReference type="GO" id="GO:0005213">
    <property type="term" value="F:structural constituent of egg chorion"/>
    <property type="evidence" value="ECO:0007669"/>
    <property type="project" value="InterPro"/>
</dbReference>
<dbReference type="GO" id="GO:0007304">
    <property type="term" value="P:chorion-containing eggshell formation"/>
    <property type="evidence" value="ECO:0007669"/>
    <property type="project" value="InterPro"/>
</dbReference>
<dbReference type="Pfam" id="PF04626">
    <property type="entry name" value="DEC-1_C"/>
    <property type="match status" value="1"/>
</dbReference>
<dbReference type="GO" id="GO:0005576">
    <property type="term" value="C:extracellular region"/>
    <property type="evidence" value="ECO:0007669"/>
    <property type="project" value="InterPro"/>
</dbReference>
<comment type="caution">
    <text evidence="4">The sequence shown here is derived from an EMBL/GenBank/DDBJ whole genome shotgun (WGS) entry which is preliminary data.</text>
</comment>